<organism evidence="1 2">
    <name type="scientific">Amycolatopsis carbonis</name>
    <dbReference type="NCBI Taxonomy" id="715471"/>
    <lineage>
        <taxon>Bacteria</taxon>
        <taxon>Bacillati</taxon>
        <taxon>Actinomycetota</taxon>
        <taxon>Actinomycetes</taxon>
        <taxon>Pseudonocardiales</taxon>
        <taxon>Pseudonocardiaceae</taxon>
        <taxon>Amycolatopsis</taxon>
    </lineage>
</organism>
<dbReference type="RefSeq" id="WP_285966319.1">
    <property type="nucleotide sequence ID" value="NZ_CP127294.1"/>
</dbReference>
<evidence type="ECO:0000313" key="1">
    <source>
        <dbReference type="EMBL" id="WIX75549.1"/>
    </source>
</evidence>
<dbReference type="AlphaFoldDB" id="A0A9Y2MU46"/>
<sequence>MDQLATDPAWDITRHTTSGDWVTAEWRGGDRLVDHVRGTGFTALT</sequence>
<dbReference type="EMBL" id="CP127294">
    <property type="protein sequence ID" value="WIX75549.1"/>
    <property type="molecule type" value="Genomic_DNA"/>
</dbReference>
<dbReference type="KEGG" id="acab:QRX50_29045"/>
<keyword evidence="2" id="KW-1185">Reference proteome</keyword>
<gene>
    <name evidence="1" type="ORF">QRX50_29045</name>
</gene>
<reference evidence="1 2" key="1">
    <citation type="submission" date="2023-06" db="EMBL/GenBank/DDBJ databases">
        <authorList>
            <person name="Oyuntsetseg B."/>
            <person name="Kim S.B."/>
        </authorList>
    </citation>
    <scope>NUCLEOTIDE SEQUENCE [LARGE SCALE GENOMIC DNA]</scope>
    <source>
        <strain evidence="1 2">2-15</strain>
    </source>
</reference>
<accession>A0A9Y2MU46</accession>
<evidence type="ECO:0000313" key="2">
    <source>
        <dbReference type="Proteomes" id="UP001236014"/>
    </source>
</evidence>
<proteinExistence type="predicted"/>
<name>A0A9Y2MU46_9PSEU</name>
<protein>
    <submittedName>
        <fullName evidence="1">Uncharacterized protein</fullName>
    </submittedName>
</protein>
<dbReference type="Proteomes" id="UP001236014">
    <property type="component" value="Chromosome"/>
</dbReference>